<reference evidence="3 4" key="1">
    <citation type="submission" date="2020-08" db="EMBL/GenBank/DDBJ databases">
        <title>Genomic Encyclopedia of Type Strains, Phase IV (KMG-IV): sequencing the most valuable type-strain genomes for metagenomic binning, comparative biology and taxonomic classification.</title>
        <authorList>
            <person name="Goeker M."/>
        </authorList>
    </citation>
    <scope>NUCLEOTIDE SEQUENCE [LARGE SCALE GENOMIC DNA]</scope>
    <source>
        <strain evidence="3 4">DSM 21255</strain>
    </source>
</reference>
<dbReference type="InterPro" id="IPR003156">
    <property type="entry name" value="DHHA1_dom"/>
</dbReference>
<dbReference type="SUPFAM" id="SSF64182">
    <property type="entry name" value="DHH phosphoesterases"/>
    <property type="match status" value="1"/>
</dbReference>
<dbReference type="PANTHER" id="PTHR47618:SF1">
    <property type="entry name" value="BIFUNCTIONAL OLIGORIBONUCLEASE AND PAP PHOSPHATASE NRNA"/>
    <property type="match status" value="1"/>
</dbReference>
<dbReference type="GO" id="GO:0003676">
    <property type="term" value="F:nucleic acid binding"/>
    <property type="evidence" value="ECO:0007669"/>
    <property type="project" value="InterPro"/>
</dbReference>
<dbReference type="PANTHER" id="PTHR47618">
    <property type="entry name" value="BIFUNCTIONAL OLIGORIBONUCLEASE AND PAP PHOSPHATASE NRNA"/>
    <property type="match status" value="1"/>
</dbReference>
<keyword evidence="3" id="KW-0378">Hydrolase</keyword>
<sequence>MKISEDKLRQTLESVKSVLVVGHVKPDGDCLGSILAITEALRARGVAADMLVDDTIAEKYLFLPLAKEIHREIPDKKYDHILFMDLSTPTRAGDYAWPENVPIVNIDHHTSNPDYADMLYLEDDAAATGEILTRLFMQWGWDITPSMANALYMAIATDCGFFRYGNTTAQTLAMAAELVDRGARPDRISQAMDSLPKEALTILGPIMSTLQFAADHRLSYIVMDQAAIESGRHYVDTYLDLARNIEGVELTLQFKYDKPQKTYVSFRSKNSVDVSVLAAQFGGGGHVRAAGCTMYTDLATAIAEVLPKAEAALTHAGNH</sequence>
<dbReference type="GO" id="GO:0008441">
    <property type="term" value="F:3'(2'),5'-bisphosphate nucleotidase activity"/>
    <property type="evidence" value="ECO:0007669"/>
    <property type="project" value="UniProtKB-EC"/>
</dbReference>
<dbReference type="Pfam" id="PF02272">
    <property type="entry name" value="DHHA1"/>
    <property type="match status" value="1"/>
</dbReference>
<dbReference type="Gene3D" id="3.90.1640.10">
    <property type="entry name" value="inorganic pyrophosphatase (n-terminal core)"/>
    <property type="match status" value="1"/>
</dbReference>
<dbReference type="Pfam" id="PF01368">
    <property type="entry name" value="DHH"/>
    <property type="match status" value="1"/>
</dbReference>
<gene>
    <name evidence="3" type="ORF">HNR45_001141</name>
</gene>
<name>A0A841R4T0_9FIRM</name>
<dbReference type="InterPro" id="IPR051319">
    <property type="entry name" value="Oligoribo/pAp-PDE_c-di-AMP_PDE"/>
</dbReference>
<dbReference type="InterPro" id="IPR038763">
    <property type="entry name" value="DHH_sf"/>
</dbReference>
<dbReference type="RefSeq" id="WP_034437884.1">
    <property type="nucleotide sequence ID" value="NZ_CABWNB010000004.1"/>
</dbReference>
<dbReference type="AlphaFoldDB" id="A0A841R4T0"/>
<dbReference type="Proteomes" id="UP000591941">
    <property type="component" value="Unassembled WGS sequence"/>
</dbReference>
<evidence type="ECO:0000259" key="2">
    <source>
        <dbReference type="Pfam" id="PF02272"/>
    </source>
</evidence>
<dbReference type="GeneID" id="93486402"/>
<dbReference type="InterPro" id="IPR001667">
    <property type="entry name" value="DDH_dom"/>
</dbReference>
<keyword evidence="4" id="KW-1185">Reference proteome</keyword>
<dbReference type="Gene3D" id="3.10.310.30">
    <property type="match status" value="1"/>
</dbReference>
<comment type="caution">
    <text evidence="3">The sequence shown here is derived from an EMBL/GenBank/DDBJ whole genome shotgun (WGS) entry which is preliminary data.</text>
</comment>
<accession>A0A841R4T0</accession>
<proteinExistence type="predicted"/>
<evidence type="ECO:0000313" key="4">
    <source>
        <dbReference type="Proteomes" id="UP000591941"/>
    </source>
</evidence>
<evidence type="ECO:0000313" key="3">
    <source>
        <dbReference type="EMBL" id="MBB6478080.1"/>
    </source>
</evidence>
<dbReference type="EC" id="3.1.3.7" evidence="3"/>
<dbReference type="EMBL" id="JACHHI010000005">
    <property type="protein sequence ID" value="MBB6478080.1"/>
    <property type="molecule type" value="Genomic_DNA"/>
</dbReference>
<organism evidence="3 4">
    <name type="scientific">Negativicoccus succinicivorans</name>
    <dbReference type="NCBI Taxonomy" id="620903"/>
    <lineage>
        <taxon>Bacteria</taxon>
        <taxon>Bacillati</taxon>
        <taxon>Bacillota</taxon>
        <taxon>Negativicutes</taxon>
        <taxon>Veillonellales</taxon>
        <taxon>Veillonellaceae</taxon>
        <taxon>Negativicoccus</taxon>
    </lineage>
</organism>
<dbReference type="EC" id="3.1.13.3" evidence="3"/>
<evidence type="ECO:0000259" key="1">
    <source>
        <dbReference type="Pfam" id="PF01368"/>
    </source>
</evidence>
<feature type="domain" description="DDH" evidence="1">
    <location>
        <begin position="18"/>
        <end position="155"/>
    </location>
</feature>
<protein>
    <submittedName>
        <fullName evidence="3">Phosphoesterase RecJ-like protein</fullName>
        <ecNumber evidence="3">3.1.13.3</ecNumber>
        <ecNumber evidence="3">3.1.3.7</ecNumber>
    </submittedName>
</protein>
<dbReference type="OrthoDB" id="9803668at2"/>
<feature type="domain" description="DHHA1" evidence="2">
    <location>
        <begin position="237"/>
        <end position="308"/>
    </location>
</feature>